<dbReference type="HOGENOM" id="CLU_2978878_0_0_1"/>
<dbReference type="InParanoid" id="G2YJK3"/>
<proteinExistence type="predicted"/>
<accession>G2YJK3</accession>
<dbReference type="Proteomes" id="UP000008177">
    <property type="component" value="Unplaced contigs"/>
</dbReference>
<name>G2YJK3_BOTF4</name>
<sequence length="58" mass="6284">MFESKFLVGVPQPGLTLLIPYSKRFHVGNGEHLVPLVVPAPKKVASYQSIDSVAGHAR</sequence>
<dbReference type="EMBL" id="FQ790338">
    <property type="protein sequence ID" value="CCD51920.1"/>
    <property type="molecule type" value="Genomic_DNA"/>
</dbReference>
<evidence type="ECO:0000313" key="2">
    <source>
        <dbReference type="Proteomes" id="UP000008177"/>
    </source>
</evidence>
<dbReference type="AlphaFoldDB" id="G2YJK3"/>
<reference evidence="2" key="1">
    <citation type="journal article" date="2011" name="PLoS Genet.">
        <title>Genomic analysis of the necrotrophic fungal pathogens Sclerotinia sclerotiorum and Botrytis cinerea.</title>
        <authorList>
            <person name="Amselem J."/>
            <person name="Cuomo C.A."/>
            <person name="van Kan J.A."/>
            <person name="Viaud M."/>
            <person name="Benito E.P."/>
            <person name="Couloux A."/>
            <person name="Coutinho P.M."/>
            <person name="de Vries R.P."/>
            <person name="Dyer P.S."/>
            <person name="Fillinger S."/>
            <person name="Fournier E."/>
            <person name="Gout L."/>
            <person name="Hahn M."/>
            <person name="Kohn L."/>
            <person name="Lapalu N."/>
            <person name="Plummer K.M."/>
            <person name="Pradier J.M."/>
            <person name="Quevillon E."/>
            <person name="Sharon A."/>
            <person name="Simon A."/>
            <person name="ten Have A."/>
            <person name="Tudzynski B."/>
            <person name="Tudzynski P."/>
            <person name="Wincker P."/>
            <person name="Andrew M."/>
            <person name="Anthouard V."/>
            <person name="Beever R.E."/>
            <person name="Beffa R."/>
            <person name="Benoit I."/>
            <person name="Bouzid O."/>
            <person name="Brault B."/>
            <person name="Chen Z."/>
            <person name="Choquer M."/>
            <person name="Collemare J."/>
            <person name="Cotton P."/>
            <person name="Danchin E.G."/>
            <person name="Da Silva C."/>
            <person name="Gautier A."/>
            <person name="Giraud C."/>
            <person name="Giraud T."/>
            <person name="Gonzalez C."/>
            <person name="Grossetete S."/>
            <person name="Guldener U."/>
            <person name="Henrissat B."/>
            <person name="Howlett B.J."/>
            <person name="Kodira C."/>
            <person name="Kretschmer M."/>
            <person name="Lappartient A."/>
            <person name="Leroch M."/>
            <person name="Levis C."/>
            <person name="Mauceli E."/>
            <person name="Neuveglise C."/>
            <person name="Oeser B."/>
            <person name="Pearson M."/>
            <person name="Poulain J."/>
            <person name="Poussereau N."/>
            <person name="Quesneville H."/>
            <person name="Rascle C."/>
            <person name="Schumacher J."/>
            <person name="Segurens B."/>
            <person name="Sexton A."/>
            <person name="Silva E."/>
            <person name="Sirven C."/>
            <person name="Soanes D.M."/>
            <person name="Talbot N.J."/>
            <person name="Templeton M."/>
            <person name="Yandava C."/>
            <person name="Yarden O."/>
            <person name="Zeng Q."/>
            <person name="Rollins J.A."/>
            <person name="Lebrun M.H."/>
            <person name="Dickman M."/>
        </authorList>
    </citation>
    <scope>NUCLEOTIDE SEQUENCE [LARGE SCALE GENOMIC DNA]</scope>
    <source>
        <strain evidence="2">T4</strain>
    </source>
</reference>
<gene>
    <name evidence="1" type="ORF">BofuT4_uP084440.1</name>
</gene>
<evidence type="ECO:0000313" key="1">
    <source>
        <dbReference type="EMBL" id="CCD51920.1"/>
    </source>
</evidence>
<organism evidence="1 2">
    <name type="scientific">Botryotinia fuckeliana (strain T4)</name>
    <name type="common">Noble rot fungus</name>
    <name type="synonym">Botrytis cinerea</name>
    <dbReference type="NCBI Taxonomy" id="999810"/>
    <lineage>
        <taxon>Eukaryota</taxon>
        <taxon>Fungi</taxon>
        <taxon>Dikarya</taxon>
        <taxon>Ascomycota</taxon>
        <taxon>Pezizomycotina</taxon>
        <taxon>Leotiomycetes</taxon>
        <taxon>Helotiales</taxon>
        <taxon>Sclerotiniaceae</taxon>
        <taxon>Botrytis</taxon>
    </lineage>
</organism>
<protein>
    <submittedName>
        <fullName evidence="1">Uncharacterized protein</fullName>
    </submittedName>
</protein>